<evidence type="ECO:0000313" key="4">
    <source>
        <dbReference type="Proteomes" id="UP001239019"/>
    </source>
</evidence>
<sequence length="188" mass="22571">MRTASTLLCTLVALAWLTGCATTRAEYDREADFSRYQTFAWSEPERREVRDPVLDSELLDRRVERAVRDALREKGFREVAVDEADFIVTYHITSRERVYTSPNVRVHLSYGRGYRYYPHWHDPFYGPYPYEHRSYREGTLIIDIVDREREELVWRSWRASEARQDQFSESQVNRRVERILREFPPARS</sequence>
<reference evidence="3 4" key="1">
    <citation type="submission" date="2023-08" db="EMBL/GenBank/DDBJ databases">
        <title>Whole-genome sequencing of halo(alkali)philic microorganisms from hypersaline lakes.</title>
        <authorList>
            <person name="Sorokin D.Y."/>
            <person name="Abbas B."/>
            <person name="Merkel A.Y."/>
        </authorList>
    </citation>
    <scope>NUCLEOTIDE SEQUENCE [LARGE SCALE GENOMIC DNA]</scope>
    <source>
        <strain evidence="3 4">AB-CW4</strain>
    </source>
</reference>
<proteinExistence type="predicted"/>
<name>A0ABU0W9Z7_9GAMM</name>
<protein>
    <submittedName>
        <fullName evidence="3">DUF4136 domain-containing protein</fullName>
    </submittedName>
</protein>
<dbReference type="RefSeq" id="WP_306729365.1">
    <property type="nucleotide sequence ID" value="NZ_JAVDDT010000012.1"/>
</dbReference>
<comment type="caution">
    <text evidence="3">The sequence shown here is derived from an EMBL/GenBank/DDBJ whole genome shotgun (WGS) entry which is preliminary data.</text>
</comment>
<organism evidence="3 4">
    <name type="scientific">Natronospira bacteriovora</name>
    <dbReference type="NCBI Taxonomy" id="3069753"/>
    <lineage>
        <taxon>Bacteria</taxon>
        <taxon>Pseudomonadati</taxon>
        <taxon>Pseudomonadota</taxon>
        <taxon>Gammaproteobacteria</taxon>
        <taxon>Natronospirales</taxon>
        <taxon>Natronospiraceae</taxon>
        <taxon>Natronospira</taxon>
    </lineage>
</organism>
<feature type="domain" description="DUF4136" evidence="2">
    <location>
        <begin position="25"/>
        <end position="185"/>
    </location>
</feature>
<feature type="signal peptide" evidence="1">
    <location>
        <begin position="1"/>
        <end position="25"/>
    </location>
</feature>
<keyword evidence="1" id="KW-0732">Signal</keyword>
<dbReference type="Gene3D" id="3.30.160.670">
    <property type="match status" value="1"/>
</dbReference>
<dbReference type="Proteomes" id="UP001239019">
    <property type="component" value="Unassembled WGS sequence"/>
</dbReference>
<evidence type="ECO:0000256" key="1">
    <source>
        <dbReference type="SAM" id="SignalP"/>
    </source>
</evidence>
<dbReference type="EMBL" id="JAVDDT010000012">
    <property type="protein sequence ID" value="MDQ2070869.1"/>
    <property type="molecule type" value="Genomic_DNA"/>
</dbReference>
<evidence type="ECO:0000259" key="2">
    <source>
        <dbReference type="Pfam" id="PF13590"/>
    </source>
</evidence>
<dbReference type="InterPro" id="IPR025411">
    <property type="entry name" value="DUF4136"/>
</dbReference>
<dbReference type="PROSITE" id="PS51257">
    <property type="entry name" value="PROKAR_LIPOPROTEIN"/>
    <property type="match status" value="1"/>
</dbReference>
<accession>A0ABU0W9Z7</accession>
<evidence type="ECO:0000313" key="3">
    <source>
        <dbReference type="EMBL" id="MDQ2070869.1"/>
    </source>
</evidence>
<dbReference type="Pfam" id="PF13590">
    <property type="entry name" value="DUF4136"/>
    <property type="match status" value="1"/>
</dbReference>
<gene>
    <name evidence="3" type="ORF">RBH19_13405</name>
</gene>
<keyword evidence="4" id="KW-1185">Reference proteome</keyword>
<feature type="chain" id="PRO_5046864431" evidence="1">
    <location>
        <begin position="26"/>
        <end position="188"/>
    </location>
</feature>